<evidence type="ECO:0000256" key="2">
    <source>
        <dbReference type="SAM" id="SignalP"/>
    </source>
</evidence>
<feature type="region of interest" description="Disordered" evidence="1">
    <location>
        <begin position="44"/>
        <end position="101"/>
    </location>
</feature>
<dbReference type="AlphaFoldDB" id="A0A8D5FZM4"/>
<keyword evidence="4" id="KW-1185">Reference proteome</keyword>
<dbReference type="EMBL" id="AP024110">
    <property type="protein sequence ID" value="BCM25204.1"/>
    <property type="molecule type" value="Genomic_DNA"/>
</dbReference>
<feature type="compositionally biased region" description="Basic and acidic residues" evidence="1">
    <location>
        <begin position="75"/>
        <end position="95"/>
    </location>
</feature>
<evidence type="ECO:0000313" key="4">
    <source>
        <dbReference type="Proteomes" id="UP000826722"/>
    </source>
</evidence>
<organism evidence="3 4">
    <name type="scientific">Methyloradius palustris</name>
    <dbReference type="NCBI Taxonomy" id="2778876"/>
    <lineage>
        <taxon>Bacteria</taxon>
        <taxon>Pseudomonadati</taxon>
        <taxon>Pseudomonadota</taxon>
        <taxon>Betaproteobacteria</taxon>
        <taxon>Nitrosomonadales</taxon>
        <taxon>Methylophilaceae</taxon>
        <taxon>Methyloradius</taxon>
    </lineage>
</organism>
<name>A0A8D5FZM4_9PROT</name>
<dbReference type="KEGG" id="mpau:ZMTM_14630"/>
<feature type="chain" id="PRO_5034850161" description="Periplasmic protein" evidence="2">
    <location>
        <begin position="27"/>
        <end position="101"/>
    </location>
</feature>
<reference evidence="3" key="1">
    <citation type="journal article" date="2021" name="Arch. Microbiol.">
        <title>Methyloradius palustris gen. nov., sp. nov., a methanol-oxidizing bacterium isolated from snow.</title>
        <authorList>
            <person name="Miyadera T."/>
            <person name="Kojima H."/>
            <person name="Fukui M."/>
        </authorList>
    </citation>
    <scope>NUCLEOTIDE SEQUENCE</scope>
    <source>
        <strain evidence="3">Zm11</strain>
    </source>
</reference>
<feature type="compositionally biased region" description="Basic and acidic residues" evidence="1">
    <location>
        <begin position="53"/>
        <end position="67"/>
    </location>
</feature>
<feature type="signal peptide" evidence="2">
    <location>
        <begin position="1"/>
        <end position="26"/>
    </location>
</feature>
<sequence>MHKFLINSLFGIMLALGSSIFSLSWAAIVTPDDSMMPCDKVKIDNKPCSTDSDGVKRPEPVPTEKDTIVIPPEIPAEKLPDRKNISPGLDTRESGIKSLRY</sequence>
<evidence type="ECO:0008006" key="5">
    <source>
        <dbReference type="Google" id="ProtNLM"/>
    </source>
</evidence>
<keyword evidence="2" id="KW-0732">Signal</keyword>
<dbReference type="Proteomes" id="UP000826722">
    <property type="component" value="Chromosome"/>
</dbReference>
<protein>
    <recommendedName>
        <fullName evidence="5">Periplasmic protein</fullName>
    </recommendedName>
</protein>
<proteinExistence type="predicted"/>
<dbReference type="RefSeq" id="WP_221763319.1">
    <property type="nucleotide sequence ID" value="NZ_AP024110.1"/>
</dbReference>
<accession>A0A8D5FZM4</accession>
<evidence type="ECO:0000256" key="1">
    <source>
        <dbReference type="SAM" id="MobiDB-lite"/>
    </source>
</evidence>
<gene>
    <name evidence="3" type="ORF">ZMTM_14630</name>
</gene>
<evidence type="ECO:0000313" key="3">
    <source>
        <dbReference type="EMBL" id="BCM25204.1"/>
    </source>
</evidence>